<comment type="caution">
    <text evidence="2">The sequence shown here is derived from an EMBL/GenBank/DDBJ whole genome shotgun (WGS) entry which is preliminary data.</text>
</comment>
<name>A0A498NSQ0_LABRO</name>
<evidence type="ECO:0000313" key="2">
    <source>
        <dbReference type="EMBL" id="RXN35152.1"/>
    </source>
</evidence>
<sequence length="98" mass="10257">MLSEEPAEQNRGAEEVGQHEGMDDCGCPKWWCWSNGTIGGTEGTLPCSGVEEGGLPSKRERRSRCRSSCWGGAGNGGLAAGCPQAGGAIAVRWEAEEC</sequence>
<accession>A0A498NSQ0</accession>
<evidence type="ECO:0000256" key="1">
    <source>
        <dbReference type="SAM" id="MobiDB-lite"/>
    </source>
</evidence>
<feature type="region of interest" description="Disordered" evidence="1">
    <location>
        <begin position="1"/>
        <end position="24"/>
    </location>
</feature>
<keyword evidence="3" id="KW-1185">Reference proteome</keyword>
<organism evidence="2 3">
    <name type="scientific">Labeo rohita</name>
    <name type="common">Indian major carp</name>
    <name type="synonym">Cyprinus rohita</name>
    <dbReference type="NCBI Taxonomy" id="84645"/>
    <lineage>
        <taxon>Eukaryota</taxon>
        <taxon>Metazoa</taxon>
        <taxon>Chordata</taxon>
        <taxon>Craniata</taxon>
        <taxon>Vertebrata</taxon>
        <taxon>Euteleostomi</taxon>
        <taxon>Actinopterygii</taxon>
        <taxon>Neopterygii</taxon>
        <taxon>Teleostei</taxon>
        <taxon>Ostariophysi</taxon>
        <taxon>Cypriniformes</taxon>
        <taxon>Cyprinidae</taxon>
        <taxon>Labeoninae</taxon>
        <taxon>Labeonini</taxon>
        <taxon>Labeo</taxon>
    </lineage>
</organism>
<protein>
    <submittedName>
        <fullName evidence="2">Uncharacterized protein</fullName>
    </submittedName>
</protein>
<dbReference type="EMBL" id="QBIY01011129">
    <property type="protein sequence ID" value="RXN35152.1"/>
    <property type="molecule type" value="Genomic_DNA"/>
</dbReference>
<reference evidence="2 3" key="1">
    <citation type="submission" date="2018-03" db="EMBL/GenBank/DDBJ databases">
        <title>Draft genome sequence of Rohu Carp (Labeo rohita).</title>
        <authorList>
            <person name="Das P."/>
            <person name="Kushwaha B."/>
            <person name="Joshi C.G."/>
            <person name="Kumar D."/>
            <person name="Nagpure N.S."/>
            <person name="Sahoo L."/>
            <person name="Das S.P."/>
            <person name="Bit A."/>
            <person name="Patnaik S."/>
            <person name="Meher P.K."/>
            <person name="Jayasankar P."/>
            <person name="Koringa P.G."/>
            <person name="Patel N.V."/>
            <person name="Hinsu A.T."/>
            <person name="Kumar R."/>
            <person name="Pandey M."/>
            <person name="Agarwal S."/>
            <person name="Srivastava S."/>
            <person name="Singh M."/>
            <person name="Iquebal M.A."/>
            <person name="Jaiswal S."/>
            <person name="Angadi U.B."/>
            <person name="Kumar N."/>
            <person name="Raza M."/>
            <person name="Shah T.M."/>
            <person name="Rai A."/>
            <person name="Jena J.K."/>
        </authorList>
    </citation>
    <scope>NUCLEOTIDE SEQUENCE [LARGE SCALE GENOMIC DNA]</scope>
    <source>
        <strain evidence="2">DASCIFA01</strain>
        <tissue evidence="2">Testis</tissue>
    </source>
</reference>
<proteinExistence type="predicted"/>
<evidence type="ECO:0000313" key="3">
    <source>
        <dbReference type="Proteomes" id="UP000290572"/>
    </source>
</evidence>
<gene>
    <name evidence="2" type="ORF">ROHU_014391</name>
</gene>
<dbReference type="Proteomes" id="UP000290572">
    <property type="component" value="Unassembled WGS sequence"/>
</dbReference>
<dbReference type="AlphaFoldDB" id="A0A498NSQ0"/>
<feature type="compositionally biased region" description="Basic and acidic residues" evidence="1">
    <location>
        <begin position="11"/>
        <end position="22"/>
    </location>
</feature>